<name>A0ABV2XLS2_9ACTN</name>
<reference evidence="1 2" key="1">
    <citation type="submission" date="2024-06" db="EMBL/GenBank/DDBJ databases">
        <title>The Natural Products Discovery Center: Release of the First 8490 Sequenced Strains for Exploring Actinobacteria Biosynthetic Diversity.</title>
        <authorList>
            <person name="Kalkreuter E."/>
            <person name="Kautsar S.A."/>
            <person name="Yang D."/>
            <person name="Bader C.D."/>
            <person name="Teijaro C.N."/>
            <person name="Fluegel L."/>
            <person name="Davis C.M."/>
            <person name="Simpson J.R."/>
            <person name="Lauterbach L."/>
            <person name="Steele A.D."/>
            <person name="Gui C."/>
            <person name="Meng S."/>
            <person name="Li G."/>
            <person name="Viehrig K."/>
            <person name="Ye F."/>
            <person name="Su P."/>
            <person name="Kiefer A.F."/>
            <person name="Nichols A."/>
            <person name="Cepeda A.J."/>
            <person name="Yan W."/>
            <person name="Fan B."/>
            <person name="Jiang Y."/>
            <person name="Adhikari A."/>
            <person name="Zheng C.-J."/>
            <person name="Schuster L."/>
            <person name="Cowan T.M."/>
            <person name="Smanski M.J."/>
            <person name="Chevrette M.G."/>
            <person name="De Carvalho L.P.S."/>
            <person name="Shen B."/>
        </authorList>
    </citation>
    <scope>NUCLEOTIDE SEQUENCE [LARGE SCALE GENOMIC DNA]</scope>
    <source>
        <strain evidence="1 2">NPDC019583</strain>
    </source>
</reference>
<dbReference type="RefSeq" id="WP_359784278.1">
    <property type="nucleotide sequence ID" value="NZ_JBEYBN010000001.1"/>
</dbReference>
<dbReference type="EMBL" id="JBEYBN010000001">
    <property type="protein sequence ID" value="MEU2264942.1"/>
    <property type="molecule type" value="Genomic_DNA"/>
</dbReference>
<comment type="caution">
    <text evidence="1">The sequence shown here is derived from an EMBL/GenBank/DDBJ whole genome shotgun (WGS) entry which is preliminary data.</text>
</comment>
<sequence>MSGEPRPTPPRHRPRTAGVFLDLANLSGDLWCSACKALTGFSADVVALHSGGVTVIGSVDGCVICTDPDDPEVQRG</sequence>
<dbReference type="Proteomes" id="UP001550603">
    <property type="component" value="Unassembled WGS sequence"/>
</dbReference>
<gene>
    <name evidence="1" type="ORF">ABZ568_00510</name>
</gene>
<organism evidence="1 2">
    <name type="scientific">Streptomyces olindensis</name>
    <dbReference type="NCBI Taxonomy" id="358823"/>
    <lineage>
        <taxon>Bacteria</taxon>
        <taxon>Bacillati</taxon>
        <taxon>Actinomycetota</taxon>
        <taxon>Actinomycetes</taxon>
        <taxon>Kitasatosporales</taxon>
        <taxon>Streptomycetaceae</taxon>
        <taxon>Streptomyces</taxon>
    </lineage>
</organism>
<proteinExistence type="predicted"/>
<protein>
    <submittedName>
        <fullName evidence="1">Uncharacterized protein</fullName>
    </submittedName>
</protein>
<keyword evidence="2" id="KW-1185">Reference proteome</keyword>
<accession>A0ABV2XLS2</accession>
<evidence type="ECO:0000313" key="1">
    <source>
        <dbReference type="EMBL" id="MEU2264942.1"/>
    </source>
</evidence>
<evidence type="ECO:0000313" key="2">
    <source>
        <dbReference type="Proteomes" id="UP001550603"/>
    </source>
</evidence>